<dbReference type="CDD" id="cd06225">
    <property type="entry name" value="HAMP"/>
    <property type="match status" value="1"/>
</dbReference>
<sequence length="460" mass="48059">MSLRSRLLAGLLVVSTILLVVLSVTSAVVLEQHLTSRLESQLLAATATATRRVDAVESVTQALAGSPFAVAQVNLKSGKPALVNGDFPQSPKVPGMLADLGADRLGGHAAAGRTFQLGDDLLASAAKDRTGTSIVVVAVPLDAVGDPVRHLLLAELVTGGLLIALLALGGRLLIVSGLSPLDRMSRTALRIAQGGDLSARMPEGATEVGRLGSAINLMLDRISEAFRDRWTSEERVRRFAADASHELRTPLSTVRGYAELYRAGAIPPEQLPKIMGRIEDEATRMGNLVTEMLELARLDKGATLSLAATDLAEVVREAAADAGALNPGSPIVVNAPDSLVAVVDEARIRQIMVNLLANVRAHTPEGTPALIHLAQDDARVLLEITDQGPGMPPEQVAQAFDRFTQGSSERATGGAGLGLAIVKAITDAHGGRCWITSAPGNGTTVHVALPTARTVVMSEV</sequence>
<evidence type="ECO:0000313" key="14">
    <source>
        <dbReference type="Proteomes" id="UP000308705"/>
    </source>
</evidence>
<evidence type="ECO:0000256" key="2">
    <source>
        <dbReference type="ARBA" id="ARBA00004236"/>
    </source>
</evidence>
<keyword evidence="14" id="KW-1185">Reference proteome</keyword>
<evidence type="ECO:0000256" key="8">
    <source>
        <dbReference type="ARBA" id="ARBA00022989"/>
    </source>
</evidence>
<dbReference type="OrthoDB" id="9786919at2"/>
<evidence type="ECO:0000256" key="5">
    <source>
        <dbReference type="ARBA" id="ARBA00022679"/>
    </source>
</evidence>
<dbReference type="Pfam" id="PF02518">
    <property type="entry name" value="HATPase_c"/>
    <property type="match status" value="1"/>
</dbReference>
<evidence type="ECO:0000256" key="1">
    <source>
        <dbReference type="ARBA" id="ARBA00000085"/>
    </source>
</evidence>
<keyword evidence="4" id="KW-0597">Phosphoprotein</keyword>
<gene>
    <name evidence="13" type="ORF">FDA94_04085</name>
</gene>
<evidence type="ECO:0000256" key="7">
    <source>
        <dbReference type="ARBA" id="ARBA00022777"/>
    </source>
</evidence>
<evidence type="ECO:0000256" key="4">
    <source>
        <dbReference type="ARBA" id="ARBA00022553"/>
    </source>
</evidence>
<dbReference type="InterPro" id="IPR003594">
    <property type="entry name" value="HATPase_dom"/>
</dbReference>
<feature type="domain" description="HAMP" evidence="12">
    <location>
        <begin position="175"/>
        <end position="227"/>
    </location>
</feature>
<dbReference type="PROSITE" id="PS50885">
    <property type="entry name" value="HAMP"/>
    <property type="match status" value="1"/>
</dbReference>
<dbReference type="PANTHER" id="PTHR45436">
    <property type="entry name" value="SENSOR HISTIDINE KINASE YKOH"/>
    <property type="match status" value="1"/>
</dbReference>
<accession>A0A4U3MQ81</accession>
<dbReference type="AlphaFoldDB" id="A0A4U3MQ81"/>
<dbReference type="CDD" id="cd00075">
    <property type="entry name" value="HATPase"/>
    <property type="match status" value="1"/>
</dbReference>
<dbReference type="InterPro" id="IPR003660">
    <property type="entry name" value="HAMP_dom"/>
</dbReference>
<dbReference type="InterPro" id="IPR003661">
    <property type="entry name" value="HisK_dim/P_dom"/>
</dbReference>
<feature type="domain" description="Histidine kinase" evidence="11">
    <location>
        <begin position="242"/>
        <end position="453"/>
    </location>
</feature>
<dbReference type="SMART" id="SM00388">
    <property type="entry name" value="HisKA"/>
    <property type="match status" value="1"/>
</dbReference>
<evidence type="ECO:0000259" key="11">
    <source>
        <dbReference type="PROSITE" id="PS50109"/>
    </source>
</evidence>
<dbReference type="InterPro" id="IPR005467">
    <property type="entry name" value="His_kinase_dom"/>
</dbReference>
<evidence type="ECO:0000256" key="10">
    <source>
        <dbReference type="ARBA" id="ARBA00023136"/>
    </source>
</evidence>
<dbReference type="SUPFAM" id="SSF47384">
    <property type="entry name" value="Homodimeric domain of signal transducing histidine kinase"/>
    <property type="match status" value="1"/>
</dbReference>
<dbReference type="EC" id="2.7.13.3" evidence="3"/>
<evidence type="ECO:0000259" key="12">
    <source>
        <dbReference type="PROSITE" id="PS50885"/>
    </source>
</evidence>
<dbReference type="SMART" id="SM00387">
    <property type="entry name" value="HATPase_c"/>
    <property type="match status" value="1"/>
</dbReference>
<comment type="subcellular location">
    <subcellularLocation>
        <location evidence="2">Cell membrane</location>
    </subcellularLocation>
</comment>
<dbReference type="SUPFAM" id="SSF55874">
    <property type="entry name" value="ATPase domain of HSP90 chaperone/DNA topoisomerase II/histidine kinase"/>
    <property type="match status" value="1"/>
</dbReference>
<keyword evidence="8" id="KW-1133">Transmembrane helix</keyword>
<dbReference type="PANTHER" id="PTHR45436:SF5">
    <property type="entry name" value="SENSOR HISTIDINE KINASE TRCS"/>
    <property type="match status" value="1"/>
</dbReference>
<dbReference type="GO" id="GO:0005886">
    <property type="term" value="C:plasma membrane"/>
    <property type="evidence" value="ECO:0007669"/>
    <property type="project" value="UniProtKB-SubCell"/>
</dbReference>
<dbReference type="InterPro" id="IPR036890">
    <property type="entry name" value="HATPase_C_sf"/>
</dbReference>
<dbReference type="Pfam" id="PF00672">
    <property type="entry name" value="HAMP"/>
    <property type="match status" value="1"/>
</dbReference>
<dbReference type="Gene3D" id="1.10.287.130">
    <property type="match status" value="1"/>
</dbReference>
<dbReference type="Gene3D" id="3.30.565.10">
    <property type="entry name" value="Histidine kinase-like ATPase, C-terminal domain"/>
    <property type="match status" value="1"/>
</dbReference>
<dbReference type="InterPro" id="IPR050428">
    <property type="entry name" value="TCS_sensor_his_kinase"/>
</dbReference>
<evidence type="ECO:0000256" key="6">
    <source>
        <dbReference type="ARBA" id="ARBA00022692"/>
    </source>
</evidence>
<comment type="catalytic activity">
    <reaction evidence="1">
        <text>ATP + protein L-histidine = ADP + protein N-phospho-L-histidine.</text>
        <dbReference type="EC" id="2.7.13.3"/>
    </reaction>
</comment>
<proteinExistence type="predicted"/>
<reference evidence="13 14" key="1">
    <citation type="submission" date="2019-04" db="EMBL/GenBank/DDBJ databases">
        <title>Herbidospora sp. NEAU-GS14.nov., a novel actinomycete isolated from soil.</title>
        <authorList>
            <person name="Han L."/>
        </authorList>
    </citation>
    <scope>NUCLEOTIDE SEQUENCE [LARGE SCALE GENOMIC DNA]</scope>
    <source>
        <strain evidence="13 14">NEAU-GS14</strain>
    </source>
</reference>
<dbReference type="Proteomes" id="UP000308705">
    <property type="component" value="Unassembled WGS sequence"/>
</dbReference>
<evidence type="ECO:0000313" key="13">
    <source>
        <dbReference type="EMBL" id="TKK90942.1"/>
    </source>
</evidence>
<keyword evidence="5" id="KW-0808">Transferase</keyword>
<dbReference type="CDD" id="cd00082">
    <property type="entry name" value="HisKA"/>
    <property type="match status" value="1"/>
</dbReference>
<dbReference type="Gene3D" id="6.10.340.10">
    <property type="match status" value="1"/>
</dbReference>
<keyword evidence="10" id="KW-0472">Membrane</keyword>
<keyword evidence="7 13" id="KW-0418">Kinase</keyword>
<keyword evidence="9" id="KW-0902">Two-component regulatory system</keyword>
<organism evidence="13 14">
    <name type="scientific">Herbidospora galbida</name>
    <dbReference type="NCBI Taxonomy" id="2575442"/>
    <lineage>
        <taxon>Bacteria</taxon>
        <taxon>Bacillati</taxon>
        <taxon>Actinomycetota</taxon>
        <taxon>Actinomycetes</taxon>
        <taxon>Streptosporangiales</taxon>
        <taxon>Streptosporangiaceae</taxon>
        <taxon>Herbidospora</taxon>
    </lineage>
</organism>
<dbReference type="Pfam" id="PF00512">
    <property type="entry name" value="HisKA"/>
    <property type="match status" value="1"/>
</dbReference>
<dbReference type="EMBL" id="SZQA01000002">
    <property type="protein sequence ID" value="TKK90942.1"/>
    <property type="molecule type" value="Genomic_DNA"/>
</dbReference>
<dbReference type="InterPro" id="IPR004358">
    <property type="entry name" value="Sig_transdc_His_kin-like_C"/>
</dbReference>
<dbReference type="PRINTS" id="PR00344">
    <property type="entry name" value="BCTRLSENSOR"/>
</dbReference>
<comment type="caution">
    <text evidence="13">The sequence shown here is derived from an EMBL/GenBank/DDBJ whole genome shotgun (WGS) entry which is preliminary data.</text>
</comment>
<dbReference type="GO" id="GO:0000155">
    <property type="term" value="F:phosphorelay sensor kinase activity"/>
    <property type="evidence" value="ECO:0007669"/>
    <property type="project" value="InterPro"/>
</dbReference>
<dbReference type="FunFam" id="1.10.287.130:FF:000001">
    <property type="entry name" value="Two-component sensor histidine kinase"/>
    <property type="match status" value="1"/>
</dbReference>
<evidence type="ECO:0000256" key="3">
    <source>
        <dbReference type="ARBA" id="ARBA00012438"/>
    </source>
</evidence>
<dbReference type="RefSeq" id="WP_137245810.1">
    <property type="nucleotide sequence ID" value="NZ_SZQA01000002.1"/>
</dbReference>
<name>A0A4U3MQ81_9ACTN</name>
<dbReference type="PROSITE" id="PS50109">
    <property type="entry name" value="HIS_KIN"/>
    <property type="match status" value="1"/>
</dbReference>
<keyword evidence="6" id="KW-0812">Transmembrane</keyword>
<evidence type="ECO:0000256" key="9">
    <source>
        <dbReference type="ARBA" id="ARBA00023012"/>
    </source>
</evidence>
<protein>
    <recommendedName>
        <fullName evidence="3">histidine kinase</fullName>
        <ecNumber evidence="3">2.7.13.3</ecNumber>
    </recommendedName>
</protein>
<dbReference type="SMART" id="SM00304">
    <property type="entry name" value="HAMP"/>
    <property type="match status" value="1"/>
</dbReference>
<dbReference type="InterPro" id="IPR036097">
    <property type="entry name" value="HisK_dim/P_sf"/>
</dbReference>